<dbReference type="BioCyc" id="MBOU1201294:BN140_RS07015-MONOMER"/>
<gene>
    <name evidence="3" type="ordered locus">BN140_1410</name>
</gene>
<keyword evidence="4" id="KW-1185">Reference proteome</keyword>
<dbReference type="InterPro" id="IPR011635">
    <property type="entry name" value="CARDB"/>
</dbReference>
<dbReference type="HOGENOM" id="CLU_670161_0_0_2"/>
<organism evidence="3 4">
    <name type="scientific">Methanoculleus bourgensis (strain ATCC 43281 / DSM 3045 / OCM 15 / MS2)</name>
    <name type="common">Methanogenium bourgense</name>
    <dbReference type="NCBI Taxonomy" id="1201294"/>
    <lineage>
        <taxon>Archaea</taxon>
        <taxon>Methanobacteriati</taxon>
        <taxon>Methanobacteriota</taxon>
        <taxon>Stenosarchaea group</taxon>
        <taxon>Methanomicrobia</taxon>
        <taxon>Methanomicrobiales</taxon>
        <taxon>Methanomicrobiaceae</taxon>
        <taxon>Methanoculleus</taxon>
    </lineage>
</organism>
<dbReference type="Pfam" id="PF07705">
    <property type="entry name" value="CARDB"/>
    <property type="match status" value="1"/>
</dbReference>
<dbReference type="Proteomes" id="UP000009007">
    <property type="component" value="Chromosome I"/>
</dbReference>
<dbReference type="AlphaFoldDB" id="I7J8V6"/>
<evidence type="ECO:0000313" key="4">
    <source>
        <dbReference type="Proteomes" id="UP000009007"/>
    </source>
</evidence>
<evidence type="ECO:0000259" key="2">
    <source>
        <dbReference type="Pfam" id="PF07705"/>
    </source>
</evidence>
<feature type="transmembrane region" description="Helical" evidence="1">
    <location>
        <begin position="393"/>
        <end position="415"/>
    </location>
</feature>
<keyword evidence="1" id="KW-0812">Transmembrane</keyword>
<feature type="domain" description="CARDB" evidence="2">
    <location>
        <begin position="174"/>
        <end position="248"/>
    </location>
</feature>
<protein>
    <submittedName>
        <fullName evidence="3">S-layer protein</fullName>
    </submittedName>
</protein>
<dbReference type="EMBL" id="HE964772">
    <property type="protein sequence ID" value="CCJ36333.1"/>
    <property type="molecule type" value="Genomic_DNA"/>
</dbReference>
<dbReference type="GeneID" id="13355849"/>
<proteinExistence type="predicted"/>
<keyword evidence="1" id="KW-0472">Membrane</keyword>
<dbReference type="PATRIC" id="fig|1201294.9.peg.1553"/>
<dbReference type="InterPro" id="IPR013783">
    <property type="entry name" value="Ig-like_fold"/>
</dbReference>
<sequence>MIRNPGAAPRQGMGRRTIDCIAGVLIVILVLIPAAAAAPTVIVSNYTVTPAVLMPGDEGTITVVLTSTASAATGSALNVRVDSGGVNASPETPGNAYIENVLLNSKEVEVLSGSYQDVGEIGPGQSFPLTFRIRAPGEEGIYFPEVWVRVRGATGVKYPIPVNVNSAYALIKKPALRVERTVPASVDPGESFNVTLTLYNEGQASASDVSVNINASSRAITPKTSENYYIPKLEPGEESVLSMMFETDINAPLGLQPVFVTIEYQNAARSMFRQVETVGIPIVGRAEMGVASIRTEPTRITAGDQVDLTIRIENTGTADAKSVRATIDDLDLSGTKEAFLGTIEPGNDGPAVFSLQTDREGEFPYTLTIQYTDDYGAHTTRQPLNLVVAGPDAVPAIAIAAAILTAVIVAAAFWYRRRKRE</sequence>
<dbReference type="Gene3D" id="2.60.40.10">
    <property type="entry name" value="Immunoglobulins"/>
    <property type="match status" value="2"/>
</dbReference>
<reference evidence="4" key="1">
    <citation type="journal article" date="2012" name="J. Bacteriol.">
        <title>Complete genome sequence of the hydrogenotrophic, methanogenic archaeon Methanoculleus bourgensis strain MS2T, isolated from a sewage sludge digester.</title>
        <authorList>
            <person name="Maus I."/>
            <person name="Wibberg D."/>
            <person name="Stantscheff R."/>
            <person name="Eikmeyer F.G."/>
            <person name="Seffner A."/>
            <person name="Boelter J."/>
            <person name="Szczepanowski R."/>
            <person name="Blom J."/>
            <person name="Jaenicke S."/>
            <person name="Konig H."/>
            <person name="Puhler A."/>
            <person name="Schluter A."/>
        </authorList>
    </citation>
    <scope>NUCLEOTIDE SEQUENCE [LARGE SCALE GENOMIC DNA]</scope>
    <source>
        <strain evidence="4">ATCC 43281 / DSM 3045 / OCM 15 / MS2</strain>
    </source>
</reference>
<accession>I7J8V6</accession>
<dbReference type="KEGG" id="mbg:BN140_1410"/>
<dbReference type="STRING" id="1201294.BN140_1410"/>
<evidence type="ECO:0000256" key="1">
    <source>
        <dbReference type="SAM" id="Phobius"/>
    </source>
</evidence>
<dbReference type="PANTHER" id="PTHR35902">
    <property type="entry name" value="S-LAYER DOMAIN-LIKE PROTEIN-RELATED"/>
    <property type="match status" value="1"/>
</dbReference>
<evidence type="ECO:0000313" key="3">
    <source>
        <dbReference type="EMBL" id="CCJ36333.1"/>
    </source>
</evidence>
<name>I7J8V6_METBM</name>
<dbReference type="PANTHER" id="PTHR35902:SF3">
    <property type="entry name" value="NPCBM-ASSOCIATED, NEW3 DOMAIN OF ALPHA-GALACTOSIDASE"/>
    <property type="match status" value="1"/>
</dbReference>
<keyword evidence="1" id="KW-1133">Transmembrane helix</keyword>
<dbReference type="RefSeq" id="WP_014867309.1">
    <property type="nucleotide sequence ID" value="NC_018227.2"/>
</dbReference>